<protein>
    <submittedName>
        <fullName evidence="2">Uncharacterized protein</fullName>
    </submittedName>
</protein>
<comment type="caution">
    <text evidence="2">The sequence shown here is derived from an EMBL/GenBank/DDBJ whole genome shotgun (WGS) entry which is preliminary data.</text>
</comment>
<accession>A0ABD3RER6</accession>
<keyword evidence="3" id="KW-1185">Reference proteome</keyword>
<organism evidence="2 3">
    <name type="scientific">Cyclostephanos tholiformis</name>
    <dbReference type="NCBI Taxonomy" id="382380"/>
    <lineage>
        <taxon>Eukaryota</taxon>
        <taxon>Sar</taxon>
        <taxon>Stramenopiles</taxon>
        <taxon>Ochrophyta</taxon>
        <taxon>Bacillariophyta</taxon>
        <taxon>Coscinodiscophyceae</taxon>
        <taxon>Thalassiosirophycidae</taxon>
        <taxon>Stephanodiscales</taxon>
        <taxon>Stephanodiscaceae</taxon>
        <taxon>Cyclostephanos</taxon>
    </lineage>
</organism>
<dbReference type="EMBL" id="JALLPB020000297">
    <property type="protein sequence ID" value="KAL3810847.1"/>
    <property type="molecule type" value="Genomic_DNA"/>
</dbReference>
<gene>
    <name evidence="2" type="ORF">ACHAXA_007502</name>
</gene>
<evidence type="ECO:0000256" key="1">
    <source>
        <dbReference type="SAM" id="MobiDB-lite"/>
    </source>
</evidence>
<evidence type="ECO:0000313" key="3">
    <source>
        <dbReference type="Proteomes" id="UP001530377"/>
    </source>
</evidence>
<feature type="region of interest" description="Disordered" evidence="1">
    <location>
        <begin position="1"/>
        <end position="75"/>
    </location>
</feature>
<name>A0ABD3RER6_9STRA</name>
<feature type="compositionally biased region" description="Basic and acidic residues" evidence="1">
    <location>
        <begin position="31"/>
        <end position="50"/>
    </location>
</feature>
<feature type="region of interest" description="Disordered" evidence="1">
    <location>
        <begin position="94"/>
        <end position="129"/>
    </location>
</feature>
<proteinExistence type="predicted"/>
<evidence type="ECO:0000313" key="2">
    <source>
        <dbReference type="EMBL" id="KAL3810847.1"/>
    </source>
</evidence>
<reference evidence="2 3" key="1">
    <citation type="submission" date="2024-10" db="EMBL/GenBank/DDBJ databases">
        <title>Updated reference genomes for cyclostephanoid diatoms.</title>
        <authorList>
            <person name="Roberts W.R."/>
            <person name="Alverson A.J."/>
        </authorList>
    </citation>
    <scope>NUCLEOTIDE SEQUENCE [LARGE SCALE GENOMIC DNA]</scope>
    <source>
        <strain evidence="2 3">AJA228-03</strain>
    </source>
</reference>
<sequence length="129" mass="14703">MAAGIADPRNGPPGRCRSSAIFDRNNATKRGGSDDSEKSNNNSENDREDSTSVDDGTSTQSIRERMRLMKERQEGLEKCRKIEEKKKKQRVLYLKRKALEEEEDEMRKKDAELGPGWKYRGGPERRDGG</sequence>
<feature type="compositionally biased region" description="Basic and acidic residues" evidence="1">
    <location>
        <begin position="62"/>
        <end position="75"/>
    </location>
</feature>
<dbReference type="Proteomes" id="UP001530377">
    <property type="component" value="Unassembled WGS sequence"/>
</dbReference>
<dbReference type="AlphaFoldDB" id="A0ABD3RER6"/>